<sequence>MNFRSFHIVAALFFLLPAHLAIAQQPAPPGFSEPKQRQAKPDLSALPRLRFLTTVDFFPFSYLDADNRLSGVHIDLARQICDELDMMERCQVQALPWDELDTAIESKQGEAIIAGLAITAENRERYLFSRPYMRFPARLVTRRQATLSEPLHDSTAGKRIGVIGASAHEVLLRDLFPNAQSVVYGRRDWLYEDLKSGRLDGIFGDGVKLSFWLAGQASDDCCAFSGGPYLAPEYLGQGLAIAVPNDMPQLAEAIDFALQSIDVSGRFTDIYLRYFPVDFY</sequence>
<dbReference type="RefSeq" id="WP_090330006.1">
    <property type="nucleotide sequence ID" value="NZ_FNSL01000001.1"/>
</dbReference>
<dbReference type="Gene3D" id="3.40.190.10">
    <property type="entry name" value="Periplasmic binding protein-like II"/>
    <property type="match status" value="2"/>
</dbReference>
<feature type="chain" id="PRO_5011485142" evidence="2">
    <location>
        <begin position="24"/>
        <end position="280"/>
    </location>
</feature>
<keyword evidence="5" id="KW-1185">Reference proteome</keyword>
<dbReference type="Proteomes" id="UP000199064">
    <property type="component" value="Unassembled WGS sequence"/>
</dbReference>
<reference evidence="5" key="1">
    <citation type="submission" date="2016-10" db="EMBL/GenBank/DDBJ databases">
        <authorList>
            <person name="Varghese N."/>
            <person name="Submissions S."/>
        </authorList>
    </citation>
    <scope>NUCLEOTIDE SEQUENCE [LARGE SCALE GENOMIC DNA]</scope>
    <source>
        <strain evidence="5">ES.061</strain>
    </source>
</reference>
<dbReference type="EMBL" id="FNSL01000001">
    <property type="protein sequence ID" value="SEB71626.1"/>
    <property type="molecule type" value="Genomic_DNA"/>
</dbReference>
<evidence type="ECO:0000256" key="1">
    <source>
        <dbReference type="ARBA" id="ARBA00022729"/>
    </source>
</evidence>
<protein>
    <submittedName>
        <fullName evidence="4">Amino acid ABC transporter substrate-binding protein, PAAT family</fullName>
    </submittedName>
</protein>
<evidence type="ECO:0000259" key="3">
    <source>
        <dbReference type="SMART" id="SM00062"/>
    </source>
</evidence>
<dbReference type="Pfam" id="PF00497">
    <property type="entry name" value="SBP_bac_3"/>
    <property type="match status" value="1"/>
</dbReference>
<proteinExistence type="predicted"/>
<accession>A0A1H4LM22</accession>
<organism evidence="4 5">
    <name type="scientific">Nitratireductor aquibiodomus</name>
    <dbReference type="NCBI Taxonomy" id="204799"/>
    <lineage>
        <taxon>Bacteria</taxon>
        <taxon>Pseudomonadati</taxon>
        <taxon>Pseudomonadota</taxon>
        <taxon>Alphaproteobacteria</taxon>
        <taxon>Hyphomicrobiales</taxon>
        <taxon>Phyllobacteriaceae</taxon>
        <taxon>Nitratireductor</taxon>
    </lineage>
</organism>
<keyword evidence="1 2" id="KW-0732">Signal</keyword>
<dbReference type="SMART" id="SM00062">
    <property type="entry name" value="PBPb"/>
    <property type="match status" value="1"/>
</dbReference>
<feature type="domain" description="Solute-binding protein family 3/N-terminal" evidence="3">
    <location>
        <begin position="48"/>
        <end position="278"/>
    </location>
</feature>
<feature type="signal peptide" evidence="2">
    <location>
        <begin position="1"/>
        <end position="23"/>
    </location>
</feature>
<dbReference type="PANTHER" id="PTHR35936:SF35">
    <property type="entry name" value="L-CYSTINE-BINDING PROTEIN TCYJ"/>
    <property type="match status" value="1"/>
</dbReference>
<gene>
    <name evidence="4" type="ORF">SAMN05216452_2894</name>
</gene>
<evidence type="ECO:0000256" key="2">
    <source>
        <dbReference type="SAM" id="SignalP"/>
    </source>
</evidence>
<evidence type="ECO:0000313" key="5">
    <source>
        <dbReference type="Proteomes" id="UP000199064"/>
    </source>
</evidence>
<name>A0A1H4LM22_9HYPH</name>
<dbReference type="SUPFAM" id="SSF53850">
    <property type="entry name" value="Periplasmic binding protein-like II"/>
    <property type="match status" value="1"/>
</dbReference>
<evidence type="ECO:0000313" key="4">
    <source>
        <dbReference type="EMBL" id="SEB71626.1"/>
    </source>
</evidence>
<dbReference type="PANTHER" id="PTHR35936">
    <property type="entry name" value="MEMBRANE-BOUND LYTIC MUREIN TRANSGLYCOSYLASE F"/>
    <property type="match status" value="1"/>
</dbReference>
<dbReference type="InterPro" id="IPR001638">
    <property type="entry name" value="Solute-binding_3/MltF_N"/>
</dbReference>
<dbReference type="AlphaFoldDB" id="A0A1H4LM22"/>